<keyword evidence="1" id="KW-0489">Methyltransferase</keyword>
<dbReference type="GO" id="GO:0008168">
    <property type="term" value="F:methyltransferase activity"/>
    <property type="evidence" value="ECO:0007669"/>
    <property type="project" value="UniProtKB-KW"/>
</dbReference>
<dbReference type="PANTHER" id="PTHR43542:SF1">
    <property type="entry name" value="METHYLTRANSFERASE"/>
    <property type="match status" value="1"/>
</dbReference>
<dbReference type="PANTHER" id="PTHR43542">
    <property type="entry name" value="METHYLTRANSFERASE"/>
    <property type="match status" value="1"/>
</dbReference>
<evidence type="ECO:0000256" key="1">
    <source>
        <dbReference type="ARBA" id="ARBA00022603"/>
    </source>
</evidence>
<keyword evidence="2" id="KW-0808">Transferase</keyword>
<dbReference type="InterPro" id="IPR002052">
    <property type="entry name" value="DNA_methylase_N6_adenine_CS"/>
</dbReference>
<dbReference type="PROSITE" id="PS00092">
    <property type="entry name" value="N6_MTASE"/>
    <property type="match status" value="1"/>
</dbReference>
<dbReference type="InterPro" id="IPR004398">
    <property type="entry name" value="RNA_MeTrfase_RsmD"/>
</dbReference>
<evidence type="ECO:0000313" key="3">
    <source>
        <dbReference type="EMBL" id="EES51565.1"/>
    </source>
</evidence>
<dbReference type="EMBL" id="GG693887">
    <property type="protein sequence ID" value="EES51565.1"/>
    <property type="molecule type" value="Genomic_DNA"/>
</dbReference>
<protein>
    <recommendedName>
        <fullName evidence="5">Methyltransferase</fullName>
    </recommendedName>
</protein>
<dbReference type="SUPFAM" id="SSF53335">
    <property type="entry name" value="S-adenosyl-L-methionine-dependent methyltransferases"/>
    <property type="match status" value="1"/>
</dbReference>
<evidence type="ECO:0008006" key="5">
    <source>
        <dbReference type="Google" id="ProtNLM"/>
    </source>
</evidence>
<dbReference type="Proteomes" id="UP000009374">
    <property type="component" value="Unassembled WGS sequence"/>
</dbReference>
<evidence type="ECO:0000313" key="4">
    <source>
        <dbReference type="Proteomes" id="UP000009374"/>
    </source>
</evidence>
<organism evidence="3 4">
    <name type="scientific">Leptospirillum ferrodiazotrophum</name>
    <dbReference type="NCBI Taxonomy" id="412449"/>
    <lineage>
        <taxon>Bacteria</taxon>
        <taxon>Pseudomonadati</taxon>
        <taxon>Nitrospirota</taxon>
        <taxon>Nitrospiria</taxon>
        <taxon>Nitrospirales</taxon>
        <taxon>Nitrospiraceae</taxon>
        <taxon>Leptospirillum</taxon>
    </lineage>
</organism>
<dbReference type="PIRSF" id="PIRSF004553">
    <property type="entry name" value="CHP00095"/>
    <property type="match status" value="1"/>
</dbReference>
<accession>C6I0B0</accession>
<evidence type="ECO:0000256" key="2">
    <source>
        <dbReference type="ARBA" id="ARBA00022679"/>
    </source>
</evidence>
<dbReference type="AlphaFoldDB" id="C6I0B0"/>
<keyword evidence="4" id="KW-1185">Reference proteome</keyword>
<reference evidence="3 4" key="1">
    <citation type="journal article" date="2009" name="Appl. Environ. Microbiol.">
        <title>Community genomic and proteomic analyses of chemoautotrophic iron-oxidizing "Leptospirillum rubarum" (Group II) and "Leptospirillum ferrodiazotrophum" (Group III) bacteria in acid mine drainage biofilms.</title>
        <authorList>
            <person name="Goltsman D.S."/>
            <person name="Denef V.J."/>
            <person name="Singer S.W."/>
            <person name="VerBerkmoes N.C."/>
            <person name="Lefsrud M."/>
            <person name="Mueller R.S."/>
            <person name="Dick G.J."/>
            <person name="Sun C.L."/>
            <person name="Wheeler K.E."/>
            <person name="Zemla A."/>
            <person name="Baker B.J."/>
            <person name="Hauser L."/>
            <person name="Land M."/>
            <person name="Shah M.B."/>
            <person name="Thelen M.P."/>
            <person name="Hettich R.L."/>
            <person name="Banfield J.F."/>
        </authorList>
    </citation>
    <scope>NUCLEOTIDE SEQUENCE [LARGE SCALE GENOMIC DNA]</scope>
</reference>
<dbReference type="Pfam" id="PF03602">
    <property type="entry name" value="Cons_hypoth95"/>
    <property type="match status" value="1"/>
</dbReference>
<dbReference type="Gene3D" id="3.40.50.150">
    <property type="entry name" value="Vaccinia Virus protein VP39"/>
    <property type="match status" value="1"/>
</dbReference>
<sequence>MIRIQSGRFKGRSLPLPDPGKVRPSSGKLRSAVLNMLQNDLPGAVFWDLFAGSGAVGLEAFSRGAGEVLFLEKDPGLVRDLSAWIKKEIPEEASRLHPVCGDLSFFPGWKGPLPDILFADPPYGYTQWPSLLNALFENGILTHNFIMVLEYHRKDSLPWESLPHWGCRILSHHIYGESGVSLLLPSLR</sequence>
<dbReference type="GO" id="GO:0031167">
    <property type="term" value="P:rRNA methylation"/>
    <property type="evidence" value="ECO:0007669"/>
    <property type="project" value="InterPro"/>
</dbReference>
<dbReference type="CDD" id="cd02440">
    <property type="entry name" value="AdoMet_MTases"/>
    <property type="match status" value="1"/>
</dbReference>
<proteinExistence type="predicted"/>
<dbReference type="GO" id="GO:0003676">
    <property type="term" value="F:nucleic acid binding"/>
    <property type="evidence" value="ECO:0007669"/>
    <property type="project" value="InterPro"/>
</dbReference>
<gene>
    <name evidence="3" type="ORF">UBAL3_95680002</name>
</gene>
<dbReference type="InterPro" id="IPR029063">
    <property type="entry name" value="SAM-dependent_MTases_sf"/>
</dbReference>
<name>C6I0B0_9BACT</name>